<evidence type="ECO:0000313" key="2">
    <source>
        <dbReference type="EMBL" id="MEB3786471.1"/>
    </source>
</evidence>
<evidence type="ECO:0000259" key="1">
    <source>
        <dbReference type="Pfam" id="PF11871"/>
    </source>
</evidence>
<name>A0ABU6C1Q4_9PSED</name>
<protein>
    <submittedName>
        <fullName evidence="2">DUF3391 domain-containing protein</fullName>
    </submittedName>
</protein>
<reference evidence="2 3" key="1">
    <citation type="journal article" date="2023" name="Int J Dairy Technol">
        <title>Genome based analysis of Pseudomonas paracarnis RQ057, a strain responsible for blue discoloration spoilage in processed cheese.</title>
        <authorList>
            <person name="Rodrigues Rd.S."/>
            <person name="Machado S.G."/>
            <person name="de Carvalho A.F."/>
            <person name="Nero L.A."/>
        </authorList>
    </citation>
    <scope>NUCLEOTIDE SEQUENCE [LARGE SCALE GENOMIC DNA]</scope>
    <source>
        <strain evidence="2 3">RQ057</strain>
    </source>
</reference>
<feature type="non-terminal residue" evidence="2">
    <location>
        <position position="48"/>
    </location>
</feature>
<comment type="caution">
    <text evidence="2">The sequence shown here is derived from an EMBL/GenBank/DDBJ whole genome shotgun (WGS) entry which is preliminary data.</text>
</comment>
<dbReference type="Proteomes" id="UP001336015">
    <property type="component" value="Unassembled WGS sequence"/>
</dbReference>
<evidence type="ECO:0000313" key="3">
    <source>
        <dbReference type="Proteomes" id="UP001336015"/>
    </source>
</evidence>
<gene>
    <name evidence="2" type="ORF">LLW09_28530</name>
</gene>
<dbReference type="InterPro" id="IPR021812">
    <property type="entry name" value="DUF3391"/>
</dbReference>
<dbReference type="RefSeq" id="WP_324837501.1">
    <property type="nucleotide sequence ID" value="NZ_JAJGWQ010000047.1"/>
</dbReference>
<proteinExistence type="predicted"/>
<organism evidence="2 3">
    <name type="scientific">Pseudomonas paracarnis</name>
    <dbReference type="NCBI Taxonomy" id="2750625"/>
    <lineage>
        <taxon>Bacteria</taxon>
        <taxon>Pseudomonadati</taxon>
        <taxon>Pseudomonadota</taxon>
        <taxon>Gammaproteobacteria</taxon>
        <taxon>Pseudomonadales</taxon>
        <taxon>Pseudomonadaceae</taxon>
        <taxon>Pseudomonas</taxon>
    </lineage>
</organism>
<keyword evidence="3" id="KW-1185">Reference proteome</keyword>
<dbReference type="EMBL" id="JAJGWQ010000047">
    <property type="protein sequence ID" value="MEB3786471.1"/>
    <property type="molecule type" value="Genomic_DNA"/>
</dbReference>
<sequence>MLKRIAVTEVRLGMYIHELCGSWMDHPFWRARWLLHSEHDRQRILKSN</sequence>
<feature type="domain" description="DUF3391" evidence="1">
    <location>
        <begin position="2"/>
        <end position="47"/>
    </location>
</feature>
<accession>A0ABU6C1Q4</accession>
<dbReference type="Pfam" id="PF11871">
    <property type="entry name" value="DUF3391"/>
    <property type="match status" value="1"/>
</dbReference>